<reference evidence="1 2" key="1">
    <citation type="submission" date="2019-08" db="EMBL/GenBank/DDBJ databases">
        <title>Aureimonas fodiniaquatilis sp. nov., isolated from a coal mine wastewater.</title>
        <authorList>
            <person name="Kim W."/>
        </authorList>
    </citation>
    <scope>NUCLEOTIDE SEQUENCE [LARGE SCALE GENOMIC DNA]</scope>
    <source>
        <strain evidence="1 2">CAU 1482</strain>
    </source>
</reference>
<dbReference type="RefSeq" id="WP_188052253.1">
    <property type="nucleotide sequence ID" value="NZ_VTWH01000002.1"/>
</dbReference>
<comment type="caution">
    <text evidence="1">The sequence shown here is derived from an EMBL/GenBank/DDBJ whole genome shotgun (WGS) entry which is preliminary data.</text>
</comment>
<evidence type="ECO:0000313" key="2">
    <source>
        <dbReference type="Proteomes" id="UP000324738"/>
    </source>
</evidence>
<sequence length="206" mass="22342">MNNVTRIPQGQVSTPVSGKVSAARLLDDAFESLSSRTIMAVGPTGQTMSIPVAWPHGRSPSNDEKTELMRIVNSIHTAMQTPATEDELEDNIDLLISGRASSGKVEGGSRGRVYALVLADVPGAILKAAVTNILRGKAEGIKAEFLPTTDVMLEYCERLQRNVMAKAVMVERMLNLPELPAPEEREGDFQAMREKISKLAQTVRVA</sequence>
<dbReference type="EMBL" id="VTWH01000002">
    <property type="protein sequence ID" value="KAA0970294.1"/>
    <property type="molecule type" value="Genomic_DNA"/>
</dbReference>
<dbReference type="Proteomes" id="UP000324738">
    <property type="component" value="Unassembled WGS sequence"/>
</dbReference>
<gene>
    <name evidence="1" type="ORF">FPY71_07150</name>
</gene>
<dbReference type="AlphaFoldDB" id="A0A5B0DU59"/>
<organism evidence="1 2">
    <name type="scientific">Aureimonas fodinaquatilis</name>
    <dbReference type="NCBI Taxonomy" id="2565783"/>
    <lineage>
        <taxon>Bacteria</taxon>
        <taxon>Pseudomonadati</taxon>
        <taxon>Pseudomonadota</taxon>
        <taxon>Alphaproteobacteria</taxon>
        <taxon>Hyphomicrobiales</taxon>
        <taxon>Aurantimonadaceae</taxon>
        <taxon>Aureimonas</taxon>
    </lineage>
</organism>
<keyword evidence="2" id="KW-1185">Reference proteome</keyword>
<name>A0A5B0DU59_9HYPH</name>
<protein>
    <submittedName>
        <fullName evidence="1">Uncharacterized protein</fullName>
    </submittedName>
</protein>
<evidence type="ECO:0000313" key="1">
    <source>
        <dbReference type="EMBL" id="KAA0970294.1"/>
    </source>
</evidence>
<proteinExistence type="predicted"/>
<accession>A0A5B0DU59</accession>